<proteinExistence type="predicted"/>
<sequence length="434" mass="45887">MATSISGTPLRAAAPITITIHPDQIVDGGNNANRGREDRQALPAIYRHLHQQNEPCSPIQANRLGYAGNGAAANVLRGLGALGQMGGSHSVQTGAAPLLRIVKARSSDFVRGACDLLGTGNLGGKELLGLASKALSDGATELGIMPAVQSLSNNVKDLIADPKSEQAKWDVGNAAAHLAGGLAATAASFVFPPAALAPLLLPNFSEIHHAEDLRHEVNRLRAQGRNTEADAMHTIYQEAALNATPIINWFGSIYKSAMQPAIETFELSQGNKPDAPPAGGIPHGLADNAGDVANHYYASALSERAQSFASNARSHLKELSQKSGADTVTILSRAPQVFAWPSTGQPMRTFDKAIAITYSKRSDSVSAQFLSPEKHGQFHVPIMDGVTSDHRMKNLIVVGNMLDPDKTNVKFDLSMYQDGKVGNLAIADPRHCAA</sequence>
<dbReference type="EMBL" id="JACCAU010000001">
    <property type="protein sequence ID" value="NYH15151.1"/>
    <property type="molecule type" value="Genomic_DNA"/>
</dbReference>
<evidence type="ECO:0000313" key="2">
    <source>
        <dbReference type="Proteomes" id="UP000572540"/>
    </source>
</evidence>
<evidence type="ECO:0000313" key="1">
    <source>
        <dbReference type="EMBL" id="NYH15151.1"/>
    </source>
</evidence>
<dbReference type="RefSeq" id="WP_179710807.1">
    <property type="nucleotide sequence ID" value="NZ_JACCAU010000001.1"/>
</dbReference>
<comment type="caution">
    <text evidence="1">The sequence shown here is derived from an EMBL/GenBank/DDBJ whole genome shotgun (WGS) entry which is preliminary data.</text>
</comment>
<name>A0A7Y9W7P3_9BURK</name>
<organism evidence="1 2">
    <name type="scientific">Paraburkholderia bryophila</name>
    <dbReference type="NCBI Taxonomy" id="420952"/>
    <lineage>
        <taxon>Bacteria</taxon>
        <taxon>Pseudomonadati</taxon>
        <taxon>Pseudomonadota</taxon>
        <taxon>Betaproteobacteria</taxon>
        <taxon>Burkholderiales</taxon>
        <taxon>Burkholderiaceae</taxon>
        <taxon>Paraburkholderia</taxon>
    </lineage>
</organism>
<dbReference type="Proteomes" id="UP000572540">
    <property type="component" value="Unassembled WGS sequence"/>
</dbReference>
<reference evidence="1 2" key="1">
    <citation type="submission" date="2020-07" db="EMBL/GenBank/DDBJ databases">
        <title>Exploring microbial biodiversity for novel pathways involved in the catabolism of aromatic compounds derived from lignin.</title>
        <authorList>
            <person name="Elkins J."/>
        </authorList>
    </citation>
    <scope>NUCLEOTIDE SEQUENCE [LARGE SCALE GENOMIC DNA]</scope>
    <source>
        <strain evidence="1 2">H2C3B</strain>
    </source>
</reference>
<dbReference type="AlphaFoldDB" id="A0A7Y9W7P3"/>
<accession>A0A7Y9W7P3</accession>
<gene>
    <name evidence="1" type="ORF">GGD41_002379</name>
</gene>
<protein>
    <submittedName>
        <fullName evidence="1">Uncharacterized protein</fullName>
    </submittedName>
</protein>